<feature type="region of interest" description="Disordered" evidence="6">
    <location>
        <begin position="107"/>
        <end position="126"/>
    </location>
</feature>
<comment type="cofactor">
    <cofactor evidence="1">
        <name>L-ascorbate</name>
        <dbReference type="ChEBI" id="CHEBI:38290"/>
    </cofactor>
</comment>
<name>A0AA40BN66_9PEZI</name>
<keyword evidence="9" id="KW-1185">Reference proteome</keyword>
<evidence type="ECO:0000256" key="3">
    <source>
        <dbReference type="ARBA" id="ARBA00022964"/>
    </source>
</evidence>
<feature type="compositionally biased region" description="Polar residues" evidence="6">
    <location>
        <begin position="112"/>
        <end position="125"/>
    </location>
</feature>
<evidence type="ECO:0000256" key="4">
    <source>
        <dbReference type="ARBA" id="ARBA00023002"/>
    </source>
</evidence>
<accession>A0AA40BN66</accession>
<dbReference type="GO" id="GO:0004656">
    <property type="term" value="F:procollagen-proline 4-dioxygenase activity"/>
    <property type="evidence" value="ECO:0007669"/>
    <property type="project" value="TreeGrafter"/>
</dbReference>
<keyword evidence="5" id="KW-0408">Iron</keyword>
<reference evidence="8" key="1">
    <citation type="submission" date="2023-06" db="EMBL/GenBank/DDBJ databases">
        <title>Genome-scale phylogeny and comparative genomics of the fungal order Sordariales.</title>
        <authorList>
            <consortium name="Lawrence Berkeley National Laboratory"/>
            <person name="Hensen N."/>
            <person name="Bonometti L."/>
            <person name="Westerberg I."/>
            <person name="Brannstrom I.O."/>
            <person name="Guillou S."/>
            <person name="Cros-Aarteil S."/>
            <person name="Calhoun S."/>
            <person name="Haridas S."/>
            <person name="Kuo A."/>
            <person name="Mondo S."/>
            <person name="Pangilinan J."/>
            <person name="Riley R."/>
            <person name="Labutti K."/>
            <person name="Andreopoulos B."/>
            <person name="Lipzen A."/>
            <person name="Chen C."/>
            <person name="Yanf M."/>
            <person name="Daum C."/>
            <person name="Ng V."/>
            <person name="Clum A."/>
            <person name="Steindorff A."/>
            <person name="Ohm R."/>
            <person name="Martin F."/>
            <person name="Silar P."/>
            <person name="Natvig D."/>
            <person name="Lalanne C."/>
            <person name="Gautier V."/>
            <person name="Ament-Velasquez S.L."/>
            <person name="Kruys A."/>
            <person name="Hutchinson M.I."/>
            <person name="Powell A.J."/>
            <person name="Barry K."/>
            <person name="Miller A.N."/>
            <person name="Grigoriev I.V."/>
            <person name="Debuchy R."/>
            <person name="Gladieux P."/>
            <person name="Thoren M.H."/>
            <person name="Johannesson H."/>
        </authorList>
    </citation>
    <scope>NUCLEOTIDE SEQUENCE</scope>
    <source>
        <strain evidence="8">CBS 540.89</strain>
    </source>
</reference>
<dbReference type="InterPro" id="IPR045054">
    <property type="entry name" value="P4HA-like"/>
</dbReference>
<organism evidence="8 9">
    <name type="scientific">Apiosordaria backusii</name>
    <dbReference type="NCBI Taxonomy" id="314023"/>
    <lineage>
        <taxon>Eukaryota</taxon>
        <taxon>Fungi</taxon>
        <taxon>Dikarya</taxon>
        <taxon>Ascomycota</taxon>
        <taxon>Pezizomycotina</taxon>
        <taxon>Sordariomycetes</taxon>
        <taxon>Sordariomycetidae</taxon>
        <taxon>Sordariales</taxon>
        <taxon>Lasiosphaeriaceae</taxon>
        <taxon>Apiosordaria</taxon>
    </lineage>
</organism>
<evidence type="ECO:0000256" key="2">
    <source>
        <dbReference type="ARBA" id="ARBA00022723"/>
    </source>
</evidence>
<gene>
    <name evidence="8" type="ORF">B0T21DRAFT_401332</name>
</gene>
<sequence length="300" mass="33135">MARPLHLITISVTVALSAYLGPLLLSHFIPSQFIQHHLTNVDLSFLLAPVLSIFRTPLTTDQRCPEHTYTTHLISLDPLLIYISNFVSQSESQSLIELSSPLMEPSPIVSRGSDSAGSQARTSWSAPLPEDSGLVNCILSRSSSFLGTLLSPGRDEMGPAQVVRYTDSQKFDLHTDWFSRPRITDEDRETGRRRLYNRVATFFVVLQSNVTEGSGETWFPKVKPITPHPTGTTAEGGRVWREHENGGLAFKPIPRNAIFWVNLMPNGTGDARTVHAGLSVKGGVKTGMNIWPRVFFGPDA</sequence>
<keyword evidence="4" id="KW-0560">Oxidoreductase</keyword>
<evidence type="ECO:0000256" key="5">
    <source>
        <dbReference type="ARBA" id="ARBA00023004"/>
    </source>
</evidence>
<dbReference type="GO" id="GO:0005783">
    <property type="term" value="C:endoplasmic reticulum"/>
    <property type="evidence" value="ECO:0007669"/>
    <property type="project" value="TreeGrafter"/>
</dbReference>
<dbReference type="PANTHER" id="PTHR10869">
    <property type="entry name" value="PROLYL 4-HYDROXYLASE ALPHA SUBUNIT"/>
    <property type="match status" value="1"/>
</dbReference>
<dbReference type="EMBL" id="JAUKTV010000005">
    <property type="protein sequence ID" value="KAK0737320.1"/>
    <property type="molecule type" value="Genomic_DNA"/>
</dbReference>
<evidence type="ECO:0000313" key="8">
    <source>
        <dbReference type="EMBL" id="KAK0737320.1"/>
    </source>
</evidence>
<dbReference type="SMART" id="SM00702">
    <property type="entry name" value="P4Hc"/>
    <property type="match status" value="1"/>
</dbReference>
<dbReference type="AlphaFoldDB" id="A0AA40BN66"/>
<protein>
    <recommendedName>
        <fullName evidence="7">Prolyl 4-hydroxylase alpha subunit domain-containing protein</fullName>
    </recommendedName>
</protein>
<evidence type="ECO:0000256" key="6">
    <source>
        <dbReference type="SAM" id="MobiDB-lite"/>
    </source>
</evidence>
<comment type="caution">
    <text evidence="8">The sequence shown here is derived from an EMBL/GenBank/DDBJ whole genome shotgun (WGS) entry which is preliminary data.</text>
</comment>
<evidence type="ECO:0000256" key="1">
    <source>
        <dbReference type="ARBA" id="ARBA00001961"/>
    </source>
</evidence>
<dbReference type="GO" id="GO:0005506">
    <property type="term" value="F:iron ion binding"/>
    <property type="evidence" value="ECO:0007669"/>
    <property type="project" value="InterPro"/>
</dbReference>
<dbReference type="Gene3D" id="2.60.120.620">
    <property type="entry name" value="q2cbj1_9rhob like domain"/>
    <property type="match status" value="1"/>
</dbReference>
<dbReference type="GO" id="GO:0031418">
    <property type="term" value="F:L-ascorbic acid binding"/>
    <property type="evidence" value="ECO:0007669"/>
    <property type="project" value="InterPro"/>
</dbReference>
<feature type="domain" description="Prolyl 4-hydroxylase alpha subunit" evidence="7">
    <location>
        <begin position="78"/>
        <end position="293"/>
    </location>
</feature>
<proteinExistence type="predicted"/>
<dbReference type="PANTHER" id="PTHR10869:SF242">
    <property type="entry name" value="PROLYL 4-HYDROXYLASE ALPHA SUBUNIT DOMAIN-CONTAINING PROTEIN"/>
    <property type="match status" value="1"/>
</dbReference>
<evidence type="ECO:0000313" key="9">
    <source>
        <dbReference type="Proteomes" id="UP001172159"/>
    </source>
</evidence>
<keyword evidence="3" id="KW-0223">Dioxygenase</keyword>
<evidence type="ECO:0000259" key="7">
    <source>
        <dbReference type="SMART" id="SM00702"/>
    </source>
</evidence>
<keyword evidence="2" id="KW-0479">Metal-binding</keyword>
<dbReference type="Proteomes" id="UP001172159">
    <property type="component" value="Unassembled WGS sequence"/>
</dbReference>
<dbReference type="InterPro" id="IPR006620">
    <property type="entry name" value="Pro_4_hyd_alph"/>
</dbReference>